<dbReference type="CDD" id="cd17299">
    <property type="entry name" value="acetolactate_decarboxylase"/>
    <property type="match status" value="1"/>
</dbReference>
<sequence>MISFSRRLRLLLPALGLALFLAAPSLAGDAVFQYSTIDALLAGLYEGDMTMAELARKGDFGLGTLNGIDGELVVLDGVGYHVSAGGAAVVAPGAAAIPFATVSFFGGDRTLDLGTIDSLAALNEAVVAGLPSKNVFWAIRIDGVFPSVKARAIPKQSPPYDPLAEVAKQQVVVTLSGEGTLVGYYSPPFVKGVNVPGFHWHFLTADRARGGHVLDCSLNPTTALLDELRTLTVRLPASAEFDGLDLSGDKTGELHAVEKGPAKGE</sequence>
<dbReference type="RefSeq" id="WP_264981367.1">
    <property type="nucleotide sequence ID" value="NZ_AP026708.1"/>
</dbReference>
<accession>A0ABM8AT50</accession>
<dbReference type="SUPFAM" id="SSF117856">
    <property type="entry name" value="AF0104/ALDC/Ptd012-like"/>
    <property type="match status" value="1"/>
</dbReference>
<evidence type="ECO:0000313" key="12">
    <source>
        <dbReference type="Proteomes" id="UP001061361"/>
    </source>
</evidence>
<dbReference type="PANTHER" id="PTHR35524:SF1">
    <property type="entry name" value="ALPHA-ACETOLACTATE DECARBOXYLASE"/>
    <property type="match status" value="1"/>
</dbReference>
<name>A0ABM8AT50_9BACT</name>
<keyword evidence="8 9" id="KW-0456">Lyase</keyword>
<dbReference type="Proteomes" id="UP001061361">
    <property type="component" value="Chromosome"/>
</dbReference>
<evidence type="ECO:0000256" key="4">
    <source>
        <dbReference type="ARBA" id="ARBA00013204"/>
    </source>
</evidence>
<dbReference type="InterPro" id="IPR005128">
    <property type="entry name" value="Acetolactate_a_deCO2ase"/>
</dbReference>
<dbReference type="Gene3D" id="3.30.1330.80">
    <property type="entry name" value="Hypothetical protein, similar to alpha- acetolactate decarboxylase, domain 2"/>
    <property type="match status" value="2"/>
</dbReference>
<evidence type="ECO:0000256" key="3">
    <source>
        <dbReference type="ARBA" id="ARBA00007106"/>
    </source>
</evidence>
<proteinExistence type="inferred from homology"/>
<evidence type="ECO:0000256" key="2">
    <source>
        <dbReference type="ARBA" id="ARBA00005170"/>
    </source>
</evidence>
<keyword evidence="12" id="KW-1185">Reference proteome</keyword>
<protein>
    <recommendedName>
        <fullName evidence="5 9">Alpha-acetolactate decarboxylase</fullName>
        <ecNumber evidence="4 9">4.1.1.5</ecNumber>
    </recommendedName>
</protein>
<comment type="catalytic activity">
    <reaction evidence="1 9">
        <text>(2S)-2-acetolactate + H(+) = (R)-acetoin + CO2</text>
        <dbReference type="Rhea" id="RHEA:21580"/>
        <dbReference type="ChEBI" id="CHEBI:15378"/>
        <dbReference type="ChEBI" id="CHEBI:15686"/>
        <dbReference type="ChEBI" id="CHEBI:16526"/>
        <dbReference type="ChEBI" id="CHEBI:58476"/>
        <dbReference type="EC" id="4.1.1.5"/>
    </reaction>
</comment>
<evidence type="ECO:0000256" key="5">
    <source>
        <dbReference type="ARBA" id="ARBA00020164"/>
    </source>
</evidence>
<evidence type="ECO:0000256" key="1">
    <source>
        <dbReference type="ARBA" id="ARBA00001784"/>
    </source>
</evidence>
<dbReference type="EC" id="4.1.1.5" evidence="4 9"/>
<reference evidence="11" key="1">
    <citation type="submission" date="2022-08" db="EMBL/GenBank/DDBJ databases">
        <title>Genome Sequence of the sulphate-reducing bacterium, Pseudodesulfovibrio portus JCM14722.</title>
        <authorList>
            <person name="Kondo R."/>
            <person name="Kataoka T."/>
        </authorList>
    </citation>
    <scope>NUCLEOTIDE SEQUENCE</scope>
    <source>
        <strain evidence="11">JCM 14722</strain>
    </source>
</reference>
<feature type="signal peptide" evidence="10">
    <location>
        <begin position="1"/>
        <end position="27"/>
    </location>
</feature>
<evidence type="ECO:0000256" key="8">
    <source>
        <dbReference type="ARBA" id="ARBA00023239"/>
    </source>
</evidence>
<evidence type="ECO:0000256" key="7">
    <source>
        <dbReference type="ARBA" id="ARBA00023061"/>
    </source>
</evidence>
<evidence type="ECO:0000256" key="9">
    <source>
        <dbReference type="PIRNR" id="PIRNR001332"/>
    </source>
</evidence>
<organism evidence="11 12">
    <name type="scientific">Pseudodesulfovibrio portus</name>
    <dbReference type="NCBI Taxonomy" id="231439"/>
    <lineage>
        <taxon>Bacteria</taxon>
        <taxon>Pseudomonadati</taxon>
        <taxon>Thermodesulfobacteriota</taxon>
        <taxon>Desulfovibrionia</taxon>
        <taxon>Desulfovibrionales</taxon>
        <taxon>Desulfovibrionaceae</taxon>
    </lineage>
</organism>
<dbReference type="PIRSF" id="PIRSF001332">
    <property type="entry name" value="Acetolac_decarb"/>
    <property type="match status" value="1"/>
</dbReference>
<comment type="similarity">
    <text evidence="3 9">Belongs to the alpha-acetolactate decarboxylase family.</text>
</comment>
<evidence type="ECO:0000256" key="6">
    <source>
        <dbReference type="ARBA" id="ARBA00022793"/>
    </source>
</evidence>
<keyword evidence="7 9" id="KW-0005">Acetoin biosynthesis</keyword>
<keyword evidence="10" id="KW-0732">Signal</keyword>
<gene>
    <name evidence="11" type="ORF">JCM14722_20010</name>
</gene>
<keyword evidence="6 9" id="KW-0210">Decarboxylase</keyword>
<dbReference type="NCBIfam" id="TIGR01252">
    <property type="entry name" value="acetolac_decarb"/>
    <property type="match status" value="1"/>
</dbReference>
<evidence type="ECO:0000256" key="10">
    <source>
        <dbReference type="SAM" id="SignalP"/>
    </source>
</evidence>
<comment type="pathway">
    <text evidence="2 9">Polyol metabolism; (R,R)-butane-2,3-diol biosynthesis; (R,R)-butane-2,3-diol from pyruvate: step 2/3.</text>
</comment>
<evidence type="ECO:0000313" key="11">
    <source>
        <dbReference type="EMBL" id="BDQ34459.1"/>
    </source>
</evidence>
<feature type="chain" id="PRO_5046336433" description="Alpha-acetolactate decarboxylase" evidence="10">
    <location>
        <begin position="28"/>
        <end position="265"/>
    </location>
</feature>
<dbReference type="EMBL" id="AP026708">
    <property type="protein sequence ID" value="BDQ34459.1"/>
    <property type="molecule type" value="Genomic_DNA"/>
</dbReference>
<dbReference type="PANTHER" id="PTHR35524">
    <property type="entry name" value="ALPHA-ACETOLACTATE DECARBOXYLASE"/>
    <property type="match status" value="1"/>
</dbReference>
<dbReference type="Pfam" id="PF03306">
    <property type="entry name" value="AAL_decarboxy"/>
    <property type="match status" value="1"/>
</dbReference>